<evidence type="ECO:0000313" key="5">
    <source>
        <dbReference type="Proteomes" id="UP001605036"/>
    </source>
</evidence>
<comment type="caution">
    <text evidence="4">The sequence shown here is derived from an EMBL/GenBank/DDBJ whole genome shotgun (WGS) entry which is preliminary data.</text>
</comment>
<comment type="similarity">
    <text evidence="1 3">Belongs to the glycosyl hydrolase 1 family.</text>
</comment>
<accession>A0ABD1YIJ6</accession>
<dbReference type="AlphaFoldDB" id="A0ABD1YIJ6"/>
<keyword evidence="5" id="KW-1185">Reference proteome</keyword>
<dbReference type="GO" id="GO:0016787">
    <property type="term" value="F:hydrolase activity"/>
    <property type="evidence" value="ECO:0007669"/>
    <property type="project" value="UniProtKB-KW"/>
</dbReference>
<dbReference type="PANTHER" id="PTHR10353">
    <property type="entry name" value="GLYCOSYL HYDROLASE"/>
    <property type="match status" value="1"/>
</dbReference>
<reference evidence="4 5" key="1">
    <citation type="submission" date="2024-09" db="EMBL/GenBank/DDBJ databases">
        <title>Chromosome-scale assembly of Riccia fluitans.</title>
        <authorList>
            <person name="Paukszto L."/>
            <person name="Sawicki J."/>
            <person name="Karawczyk K."/>
            <person name="Piernik-Szablinska J."/>
            <person name="Szczecinska M."/>
            <person name="Mazdziarz M."/>
        </authorList>
    </citation>
    <scope>NUCLEOTIDE SEQUENCE [LARGE SCALE GENOMIC DNA]</scope>
    <source>
        <strain evidence="4">Rf_01</strain>
        <tissue evidence="4">Aerial parts of the thallus</tissue>
    </source>
</reference>
<dbReference type="PROSITE" id="PS00653">
    <property type="entry name" value="GLYCOSYL_HYDROL_F1_2"/>
    <property type="match status" value="1"/>
</dbReference>
<evidence type="ECO:0000313" key="4">
    <source>
        <dbReference type="EMBL" id="KAL2630523.1"/>
    </source>
</evidence>
<evidence type="ECO:0000256" key="1">
    <source>
        <dbReference type="ARBA" id="ARBA00010838"/>
    </source>
</evidence>
<sequence length="152" mass="17171">MESENVACIHQAHFSPVKGDTSELHRSDFPKNFVFGTATSAFQVEGAVHEGGRGLTIWDKFTMTPGKIADNTTADITVDQYHRYEEDIELIEDLNMDAYRFSIAWSRIIPDGIGRTVNMEGIAYYNRLIDALLKKELEEDRRGIVRKSMGGL</sequence>
<keyword evidence="2" id="KW-0378">Hydrolase</keyword>
<dbReference type="InterPro" id="IPR001360">
    <property type="entry name" value="Glyco_hydro_1"/>
</dbReference>
<dbReference type="Gene3D" id="3.20.20.80">
    <property type="entry name" value="Glycosidases"/>
    <property type="match status" value="1"/>
</dbReference>
<proteinExistence type="inferred from homology"/>
<evidence type="ECO:0000256" key="3">
    <source>
        <dbReference type="RuleBase" id="RU003690"/>
    </source>
</evidence>
<dbReference type="PANTHER" id="PTHR10353:SF310">
    <property type="entry name" value="BETA-GLUCOSIDASE 42"/>
    <property type="match status" value="1"/>
</dbReference>
<dbReference type="SUPFAM" id="SSF51445">
    <property type="entry name" value="(Trans)glycosidases"/>
    <property type="match status" value="1"/>
</dbReference>
<dbReference type="Pfam" id="PF00232">
    <property type="entry name" value="Glyco_hydro_1"/>
    <property type="match status" value="1"/>
</dbReference>
<protein>
    <recommendedName>
        <fullName evidence="6">Beta-glucosidase</fullName>
    </recommendedName>
</protein>
<dbReference type="Proteomes" id="UP001605036">
    <property type="component" value="Unassembled WGS sequence"/>
</dbReference>
<organism evidence="4 5">
    <name type="scientific">Riccia fluitans</name>
    <dbReference type="NCBI Taxonomy" id="41844"/>
    <lineage>
        <taxon>Eukaryota</taxon>
        <taxon>Viridiplantae</taxon>
        <taxon>Streptophyta</taxon>
        <taxon>Embryophyta</taxon>
        <taxon>Marchantiophyta</taxon>
        <taxon>Marchantiopsida</taxon>
        <taxon>Marchantiidae</taxon>
        <taxon>Marchantiales</taxon>
        <taxon>Ricciaceae</taxon>
        <taxon>Riccia</taxon>
    </lineage>
</organism>
<gene>
    <name evidence="4" type="ORF">R1flu_015209</name>
</gene>
<evidence type="ECO:0008006" key="6">
    <source>
        <dbReference type="Google" id="ProtNLM"/>
    </source>
</evidence>
<dbReference type="InterPro" id="IPR033132">
    <property type="entry name" value="GH_1_N_CS"/>
</dbReference>
<name>A0ABD1YIJ6_9MARC</name>
<dbReference type="EMBL" id="JBHFFA010000004">
    <property type="protein sequence ID" value="KAL2630523.1"/>
    <property type="molecule type" value="Genomic_DNA"/>
</dbReference>
<dbReference type="InterPro" id="IPR017853">
    <property type="entry name" value="GH"/>
</dbReference>
<evidence type="ECO:0000256" key="2">
    <source>
        <dbReference type="ARBA" id="ARBA00022801"/>
    </source>
</evidence>